<feature type="region of interest" description="Disordered" evidence="2">
    <location>
        <begin position="79"/>
        <end position="146"/>
    </location>
</feature>
<evidence type="ECO:0000313" key="3">
    <source>
        <dbReference type="EMBL" id="CAF5177545.1"/>
    </source>
</evidence>
<proteinExistence type="predicted"/>
<evidence type="ECO:0000256" key="1">
    <source>
        <dbReference type="SAM" id="Coils"/>
    </source>
</evidence>
<accession>A0A8S3H7Y0</accession>
<feature type="coiled-coil region" evidence="1">
    <location>
        <begin position="147"/>
        <end position="174"/>
    </location>
</feature>
<evidence type="ECO:0000256" key="2">
    <source>
        <dbReference type="SAM" id="MobiDB-lite"/>
    </source>
</evidence>
<dbReference type="EMBL" id="CAJOBI010316346">
    <property type="protein sequence ID" value="CAF5177545.1"/>
    <property type="molecule type" value="Genomic_DNA"/>
</dbReference>
<name>A0A8S3H7Y0_9BILA</name>
<keyword evidence="1" id="KW-0175">Coiled coil</keyword>
<dbReference type="AlphaFoldDB" id="A0A8S3H7Y0"/>
<organism evidence="3 4">
    <name type="scientific">Rotaria magnacalcarata</name>
    <dbReference type="NCBI Taxonomy" id="392030"/>
    <lineage>
        <taxon>Eukaryota</taxon>
        <taxon>Metazoa</taxon>
        <taxon>Spiralia</taxon>
        <taxon>Gnathifera</taxon>
        <taxon>Rotifera</taxon>
        <taxon>Eurotatoria</taxon>
        <taxon>Bdelloidea</taxon>
        <taxon>Philodinida</taxon>
        <taxon>Philodinidae</taxon>
        <taxon>Rotaria</taxon>
    </lineage>
</organism>
<gene>
    <name evidence="3" type="ORF">SMN809_LOCUS67924</name>
</gene>
<comment type="caution">
    <text evidence="3">The sequence shown here is derived from an EMBL/GenBank/DDBJ whole genome shotgun (WGS) entry which is preliminary data.</text>
</comment>
<sequence>LMVDYDRVSSNKNAKINVAAEVIYTKTDQSVGHGTVLTIGSKEECQELLDALEKHNTMKSKEDIQPIVTIDDHEEIQEIEDEREQQSITKSSNASPVIEHVNNKTTVSNESPSPKNKRSLPLTNKDLNVSEENASASKRLKSEDKSNDYQRARIMILQEKCEKLQERIDEMENNWMRKNHYFYIIFILHVRLTNSLYNDAIHKPERSMILKILRLSRFYSSVGHTYEIKSILRIWDFT</sequence>
<protein>
    <submittedName>
        <fullName evidence="3">Uncharacterized protein</fullName>
    </submittedName>
</protein>
<dbReference type="Proteomes" id="UP000676336">
    <property type="component" value="Unassembled WGS sequence"/>
</dbReference>
<evidence type="ECO:0000313" key="4">
    <source>
        <dbReference type="Proteomes" id="UP000676336"/>
    </source>
</evidence>
<reference evidence="3" key="1">
    <citation type="submission" date="2021-02" db="EMBL/GenBank/DDBJ databases">
        <authorList>
            <person name="Nowell W R."/>
        </authorList>
    </citation>
    <scope>NUCLEOTIDE SEQUENCE</scope>
</reference>
<feature type="compositionally biased region" description="Polar residues" evidence="2">
    <location>
        <begin position="121"/>
        <end position="136"/>
    </location>
</feature>
<feature type="compositionally biased region" description="Polar residues" evidence="2">
    <location>
        <begin position="103"/>
        <end position="114"/>
    </location>
</feature>
<feature type="non-terminal residue" evidence="3">
    <location>
        <position position="1"/>
    </location>
</feature>